<proteinExistence type="predicted"/>
<dbReference type="Proteomes" id="UP000791440">
    <property type="component" value="Unassembled WGS sequence"/>
</dbReference>
<reference evidence="2" key="1">
    <citation type="journal article" date="2016" name="Insect Biochem. Mol. Biol.">
        <title>Multifaceted biological insights from a draft genome sequence of the tobacco hornworm moth, Manduca sexta.</title>
        <authorList>
            <person name="Kanost M.R."/>
            <person name="Arrese E.L."/>
            <person name="Cao X."/>
            <person name="Chen Y.R."/>
            <person name="Chellapilla S."/>
            <person name="Goldsmith M.R."/>
            <person name="Grosse-Wilde E."/>
            <person name="Heckel D.G."/>
            <person name="Herndon N."/>
            <person name="Jiang H."/>
            <person name="Papanicolaou A."/>
            <person name="Qu J."/>
            <person name="Soulages J.L."/>
            <person name="Vogel H."/>
            <person name="Walters J."/>
            <person name="Waterhouse R.M."/>
            <person name="Ahn S.J."/>
            <person name="Almeida F.C."/>
            <person name="An C."/>
            <person name="Aqrawi P."/>
            <person name="Bretschneider A."/>
            <person name="Bryant W.B."/>
            <person name="Bucks S."/>
            <person name="Chao H."/>
            <person name="Chevignon G."/>
            <person name="Christen J.M."/>
            <person name="Clarke D.F."/>
            <person name="Dittmer N.T."/>
            <person name="Ferguson L.C.F."/>
            <person name="Garavelou S."/>
            <person name="Gordon K.H.J."/>
            <person name="Gunaratna R.T."/>
            <person name="Han Y."/>
            <person name="Hauser F."/>
            <person name="He Y."/>
            <person name="Heidel-Fischer H."/>
            <person name="Hirsh A."/>
            <person name="Hu Y."/>
            <person name="Jiang H."/>
            <person name="Kalra D."/>
            <person name="Klinner C."/>
            <person name="Konig C."/>
            <person name="Kovar C."/>
            <person name="Kroll A.R."/>
            <person name="Kuwar S.S."/>
            <person name="Lee S.L."/>
            <person name="Lehman R."/>
            <person name="Li K."/>
            <person name="Li Z."/>
            <person name="Liang H."/>
            <person name="Lovelace S."/>
            <person name="Lu Z."/>
            <person name="Mansfield J.H."/>
            <person name="McCulloch K.J."/>
            <person name="Mathew T."/>
            <person name="Morton B."/>
            <person name="Muzny D.M."/>
            <person name="Neunemann D."/>
            <person name="Ongeri F."/>
            <person name="Pauchet Y."/>
            <person name="Pu L.L."/>
            <person name="Pyrousis I."/>
            <person name="Rao X.J."/>
            <person name="Redding A."/>
            <person name="Roesel C."/>
            <person name="Sanchez-Gracia A."/>
            <person name="Schaack S."/>
            <person name="Shukla A."/>
            <person name="Tetreau G."/>
            <person name="Wang Y."/>
            <person name="Xiong G.H."/>
            <person name="Traut W."/>
            <person name="Walsh T.K."/>
            <person name="Worley K.C."/>
            <person name="Wu D."/>
            <person name="Wu W."/>
            <person name="Wu Y.Q."/>
            <person name="Zhang X."/>
            <person name="Zou Z."/>
            <person name="Zucker H."/>
            <person name="Briscoe A.D."/>
            <person name="Burmester T."/>
            <person name="Clem R.J."/>
            <person name="Feyereisen R."/>
            <person name="Grimmelikhuijzen C.J.P."/>
            <person name="Hamodrakas S.J."/>
            <person name="Hansson B.S."/>
            <person name="Huguet E."/>
            <person name="Jermiin L.S."/>
            <person name="Lan Q."/>
            <person name="Lehman H.K."/>
            <person name="Lorenzen M."/>
            <person name="Merzendorfer H."/>
            <person name="Michalopoulos I."/>
            <person name="Morton D.B."/>
            <person name="Muthukrishnan S."/>
            <person name="Oakeshott J.G."/>
            <person name="Palmer W."/>
            <person name="Park Y."/>
            <person name="Passarelli A.L."/>
            <person name="Rozas J."/>
            <person name="Schwartz L.M."/>
            <person name="Smith W."/>
            <person name="Southgate A."/>
            <person name="Vilcinskas A."/>
            <person name="Vogt R."/>
            <person name="Wang P."/>
            <person name="Werren J."/>
            <person name="Yu X.Q."/>
            <person name="Zhou J.J."/>
            <person name="Brown S.J."/>
            <person name="Scherer S.E."/>
            <person name="Richards S."/>
            <person name="Blissard G.W."/>
        </authorList>
    </citation>
    <scope>NUCLEOTIDE SEQUENCE</scope>
</reference>
<feature type="compositionally biased region" description="Low complexity" evidence="1">
    <location>
        <begin position="43"/>
        <end position="105"/>
    </location>
</feature>
<evidence type="ECO:0000256" key="1">
    <source>
        <dbReference type="SAM" id="MobiDB-lite"/>
    </source>
</evidence>
<sequence length="214" mass="20831">MGVTTGVLTRTPLSTTCTGSGATTGLISTTPTGPTSITGVRSTTCTGLTSTTGEMSTTFTGSTSTTGTTSTTATGSTSTTGTTSTTSTGSTTIGTASASSTTITGSGLGPTGAGARPAWLTLTMIWTRGAGCSGLRSPITTGEGTTAPASQGAGMGKSTMAGPISTKAGPMEMLSGIGMGRFTGEATATATRAAKATMNFILNLESKTNYIIKI</sequence>
<comment type="caution">
    <text evidence="2">The sequence shown here is derived from an EMBL/GenBank/DDBJ whole genome shotgun (WGS) entry which is preliminary data.</text>
</comment>
<protein>
    <submittedName>
        <fullName evidence="2">Uncharacterized protein</fullName>
    </submittedName>
</protein>
<dbReference type="AlphaFoldDB" id="A0A921ZKR2"/>
<evidence type="ECO:0000313" key="2">
    <source>
        <dbReference type="EMBL" id="KAG6458477.1"/>
    </source>
</evidence>
<dbReference type="EMBL" id="JH668585">
    <property type="protein sequence ID" value="KAG6458477.1"/>
    <property type="molecule type" value="Genomic_DNA"/>
</dbReference>
<feature type="compositionally biased region" description="Polar residues" evidence="1">
    <location>
        <begin position="139"/>
        <end position="149"/>
    </location>
</feature>
<organism evidence="2 3">
    <name type="scientific">Manduca sexta</name>
    <name type="common">Tobacco hawkmoth</name>
    <name type="synonym">Tobacco hornworm</name>
    <dbReference type="NCBI Taxonomy" id="7130"/>
    <lineage>
        <taxon>Eukaryota</taxon>
        <taxon>Metazoa</taxon>
        <taxon>Ecdysozoa</taxon>
        <taxon>Arthropoda</taxon>
        <taxon>Hexapoda</taxon>
        <taxon>Insecta</taxon>
        <taxon>Pterygota</taxon>
        <taxon>Neoptera</taxon>
        <taxon>Endopterygota</taxon>
        <taxon>Lepidoptera</taxon>
        <taxon>Glossata</taxon>
        <taxon>Ditrysia</taxon>
        <taxon>Bombycoidea</taxon>
        <taxon>Sphingidae</taxon>
        <taxon>Sphinginae</taxon>
        <taxon>Sphingini</taxon>
        <taxon>Manduca</taxon>
    </lineage>
</organism>
<name>A0A921ZKR2_MANSE</name>
<gene>
    <name evidence="2" type="ORF">O3G_MSEX010891</name>
</gene>
<feature type="region of interest" description="Disordered" evidence="1">
    <location>
        <begin position="43"/>
        <end position="112"/>
    </location>
</feature>
<reference evidence="2" key="2">
    <citation type="submission" date="2020-12" db="EMBL/GenBank/DDBJ databases">
        <authorList>
            <person name="Kanost M."/>
        </authorList>
    </citation>
    <scope>NUCLEOTIDE SEQUENCE</scope>
</reference>
<evidence type="ECO:0000313" key="3">
    <source>
        <dbReference type="Proteomes" id="UP000791440"/>
    </source>
</evidence>
<accession>A0A921ZKR2</accession>
<keyword evidence="3" id="KW-1185">Reference proteome</keyword>
<feature type="region of interest" description="Disordered" evidence="1">
    <location>
        <begin position="139"/>
        <end position="162"/>
    </location>
</feature>